<dbReference type="PANTHER" id="PTHR35043:SF8">
    <property type="entry name" value="DUF4220 DOMAIN-CONTAINING PROTEIN"/>
    <property type="match status" value="1"/>
</dbReference>
<dbReference type="GeneID" id="85462532"/>
<comment type="caution">
    <text evidence="2">The sequence shown here is derived from an EMBL/GenBank/DDBJ whole genome shotgun (WGS) entry which is preliminary data.</text>
</comment>
<dbReference type="PANTHER" id="PTHR35043">
    <property type="entry name" value="TRANSCRIPTION FACTOR DOMAIN-CONTAINING PROTEIN"/>
    <property type="match status" value="1"/>
</dbReference>
<protein>
    <submittedName>
        <fullName evidence="2">Uncharacterized protein</fullName>
    </submittedName>
</protein>
<name>A0AAJ0AJ48_9PEZI</name>
<organism evidence="2 3">
    <name type="scientific">Colletotrichum godetiae</name>
    <dbReference type="NCBI Taxonomy" id="1209918"/>
    <lineage>
        <taxon>Eukaryota</taxon>
        <taxon>Fungi</taxon>
        <taxon>Dikarya</taxon>
        <taxon>Ascomycota</taxon>
        <taxon>Pezizomycotina</taxon>
        <taxon>Sordariomycetes</taxon>
        <taxon>Hypocreomycetidae</taxon>
        <taxon>Glomerellales</taxon>
        <taxon>Glomerellaceae</taxon>
        <taxon>Colletotrichum</taxon>
        <taxon>Colletotrichum acutatum species complex</taxon>
    </lineage>
</organism>
<reference evidence="2" key="1">
    <citation type="submission" date="2021-06" db="EMBL/GenBank/DDBJ databases">
        <title>Comparative genomics, transcriptomics and evolutionary studies reveal genomic signatures of adaptation to plant cell wall in hemibiotrophic fungi.</title>
        <authorList>
            <consortium name="DOE Joint Genome Institute"/>
            <person name="Baroncelli R."/>
            <person name="Diaz J.F."/>
            <person name="Benocci T."/>
            <person name="Peng M."/>
            <person name="Battaglia E."/>
            <person name="Haridas S."/>
            <person name="Andreopoulos W."/>
            <person name="Labutti K."/>
            <person name="Pangilinan J."/>
            <person name="Floch G.L."/>
            <person name="Makela M.R."/>
            <person name="Henrissat B."/>
            <person name="Grigoriev I.V."/>
            <person name="Crouch J.A."/>
            <person name="De Vries R.P."/>
            <person name="Sukno S.A."/>
            <person name="Thon M.R."/>
        </authorList>
    </citation>
    <scope>NUCLEOTIDE SEQUENCE</scope>
    <source>
        <strain evidence="2">CBS 193.32</strain>
    </source>
</reference>
<evidence type="ECO:0000313" key="2">
    <source>
        <dbReference type="EMBL" id="KAK1674854.1"/>
    </source>
</evidence>
<keyword evidence="1" id="KW-0812">Transmembrane</keyword>
<feature type="transmembrane region" description="Helical" evidence="1">
    <location>
        <begin position="327"/>
        <end position="351"/>
    </location>
</feature>
<dbReference type="AlphaFoldDB" id="A0AAJ0AJ48"/>
<gene>
    <name evidence="2" type="ORF">BDP55DRAFT_704504</name>
</gene>
<dbReference type="Proteomes" id="UP001224890">
    <property type="component" value="Unassembled WGS sequence"/>
</dbReference>
<keyword evidence="1" id="KW-1133">Transmembrane helix</keyword>
<dbReference type="RefSeq" id="XP_060428857.1">
    <property type="nucleotide sequence ID" value="XM_060578006.1"/>
</dbReference>
<keyword evidence="3" id="KW-1185">Reference proteome</keyword>
<evidence type="ECO:0000313" key="3">
    <source>
        <dbReference type="Proteomes" id="UP001224890"/>
    </source>
</evidence>
<keyword evidence="1" id="KW-0472">Membrane</keyword>
<evidence type="ECO:0000256" key="1">
    <source>
        <dbReference type="SAM" id="Phobius"/>
    </source>
</evidence>
<accession>A0AAJ0AJ48</accession>
<sequence length="381" mass="43377">MGELEIGALNHFVQHDGINHSDINTSIHGWVAAGRDSGSVDILWSSLLTIILCVWAATHSNALLSKDKGYHGVLDKINPAMIALLGPDFLFGLAIGQLSSARRSVKMDSLLCGGQKWTYNQAFFVDMGFPVDAEQLHYLVKHGFADFPDMDSVNIAERNTIDTLSTGLPTTWHRAPLDDITPRIFRIAAYWCFYKRLGDMLYFHPYGRPNKQELWDRFPSDLWRLMELMYYPLRGVFIVGFSNFQSPTPTEQLICVYLYKDQKWHRAQKRLHGALQSIYHVVEADSKAQNQSQETKTLPTRTKGVVHRLMASARSQVNNSAAKGPTIWMSLFVILPNVLISGLYVSCRMYFYVEDFVSLREQPKGIYLTGNRFLPFIGETW</sequence>
<dbReference type="EMBL" id="JAHMHR010000023">
    <property type="protein sequence ID" value="KAK1674854.1"/>
    <property type="molecule type" value="Genomic_DNA"/>
</dbReference>
<proteinExistence type="predicted"/>